<organism evidence="2 3">
    <name type="scientific">Ensete ventricosum</name>
    <name type="common">Abyssinian banana</name>
    <name type="synonym">Musa ensete</name>
    <dbReference type="NCBI Taxonomy" id="4639"/>
    <lineage>
        <taxon>Eukaryota</taxon>
        <taxon>Viridiplantae</taxon>
        <taxon>Streptophyta</taxon>
        <taxon>Embryophyta</taxon>
        <taxon>Tracheophyta</taxon>
        <taxon>Spermatophyta</taxon>
        <taxon>Magnoliopsida</taxon>
        <taxon>Liliopsida</taxon>
        <taxon>Zingiberales</taxon>
        <taxon>Musaceae</taxon>
        <taxon>Ensete</taxon>
    </lineage>
</organism>
<feature type="region of interest" description="Disordered" evidence="1">
    <location>
        <begin position="78"/>
        <end position="120"/>
    </location>
</feature>
<proteinExistence type="predicted"/>
<gene>
    <name evidence="2" type="ORF">OPV22_030863</name>
</gene>
<evidence type="ECO:0000313" key="2">
    <source>
        <dbReference type="EMBL" id="KAJ8457937.1"/>
    </source>
</evidence>
<reference evidence="2 3" key="1">
    <citation type="submission" date="2022-12" db="EMBL/GenBank/DDBJ databases">
        <title>Chromosome-scale assembly of the Ensete ventricosum genome.</title>
        <authorList>
            <person name="Dussert Y."/>
            <person name="Stocks J."/>
            <person name="Wendawek A."/>
            <person name="Woldeyes F."/>
            <person name="Nichols R.A."/>
            <person name="Borrell J.S."/>
        </authorList>
    </citation>
    <scope>NUCLEOTIDE SEQUENCE [LARGE SCALE GENOMIC DNA]</scope>
    <source>
        <strain evidence="3">cv. Maze</strain>
        <tissue evidence="2">Seeds</tissue>
    </source>
</reference>
<comment type="caution">
    <text evidence="2">The sequence shown here is derived from an EMBL/GenBank/DDBJ whole genome shotgun (WGS) entry which is preliminary data.</text>
</comment>
<sequence>MVGSSLRSYGLVGGHASPAGWGLCCDGAISAVGGGGKRVGEAELHPGHSRLLRRHGATCPSEAEKEMERVGLTQFDPMQLRSHSTTRTPVVASPRTLVKSRLPEQEVDAGSHMMHPSPRD</sequence>
<dbReference type="Proteomes" id="UP001222027">
    <property type="component" value="Unassembled WGS sequence"/>
</dbReference>
<dbReference type="EMBL" id="JAQQAF010000009">
    <property type="protein sequence ID" value="KAJ8457937.1"/>
    <property type="molecule type" value="Genomic_DNA"/>
</dbReference>
<evidence type="ECO:0000313" key="3">
    <source>
        <dbReference type="Proteomes" id="UP001222027"/>
    </source>
</evidence>
<accession>A0AAV8PK20</accession>
<keyword evidence="3" id="KW-1185">Reference proteome</keyword>
<dbReference type="AlphaFoldDB" id="A0AAV8PK20"/>
<evidence type="ECO:0000256" key="1">
    <source>
        <dbReference type="SAM" id="MobiDB-lite"/>
    </source>
</evidence>
<name>A0AAV8PK20_ENSVE</name>
<protein>
    <submittedName>
        <fullName evidence="2">Uncharacterized protein</fullName>
    </submittedName>
</protein>